<protein>
    <recommendedName>
        <fullName evidence="4">CNNM transmembrane domain-containing protein</fullName>
    </recommendedName>
</protein>
<dbReference type="AlphaFoldDB" id="A0AAV5WWY8"/>
<keyword evidence="1" id="KW-0406">Ion transport</keyword>
<gene>
    <name evidence="5" type="ORF">PFISCL1PPCAC_26510</name>
</gene>
<feature type="transmembrane region" description="Helical" evidence="3">
    <location>
        <begin position="251"/>
        <end position="271"/>
    </location>
</feature>
<reference evidence="5" key="1">
    <citation type="submission" date="2023-10" db="EMBL/GenBank/DDBJ databases">
        <title>Genome assembly of Pristionchus species.</title>
        <authorList>
            <person name="Yoshida K."/>
            <person name="Sommer R.J."/>
        </authorList>
    </citation>
    <scope>NUCLEOTIDE SEQUENCE</scope>
    <source>
        <strain evidence="5">RS5133</strain>
    </source>
</reference>
<feature type="domain" description="CNNM transmembrane" evidence="4">
    <location>
        <begin position="132"/>
        <end position="312"/>
    </location>
</feature>
<feature type="transmembrane region" description="Helical" evidence="3">
    <location>
        <begin position="221"/>
        <end position="239"/>
    </location>
</feature>
<dbReference type="GO" id="GO:0006811">
    <property type="term" value="P:monoatomic ion transport"/>
    <property type="evidence" value="ECO:0007669"/>
    <property type="project" value="UniProtKB-KW"/>
</dbReference>
<dbReference type="SUPFAM" id="SSF54631">
    <property type="entry name" value="CBS-domain pair"/>
    <property type="match status" value="1"/>
</dbReference>
<dbReference type="GO" id="GO:0022857">
    <property type="term" value="F:transmembrane transporter activity"/>
    <property type="evidence" value="ECO:0007669"/>
    <property type="project" value="TreeGrafter"/>
</dbReference>
<keyword evidence="2 3" id="KW-0812">Transmembrane</keyword>
<dbReference type="PROSITE" id="PS51846">
    <property type="entry name" value="CNNM"/>
    <property type="match status" value="1"/>
</dbReference>
<dbReference type="InterPro" id="IPR046342">
    <property type="entry name" value="CBS_dom_sf"/>
</dbReference>
<evidence type="ECO:0000256" key="2">
    <source>
        <dbReference type="PROSITE-ProRule" id="PRU01193"/>
    </source>
</evidence>
<keyword evidence="1" id="KW-0813">Transport</keyword>
<dbReference type="PANTHER" id="PTHR12064">
    <property type="entry name" value="METAL TRANSPORTER CNNM"/>
    <property type="match status" value="1"/>
</dbReference>
<name>A0AAV5WWY8_9BILA</name>
<dbReference type="PANTHER" id="PTHR12064:SF94">
    <property type="entry name" value="UNEXTENDED PROTEIN"/>
    <property type="match status" value="1"/>
</dbReference>
<keyword evidence="2 3" id="KW-0472">Membrane</keyword>
<evidence type="ECO:0000313" key="5">
    <source>
        <dbReference type="EMBL" id="GMT35213.1"/>
    </source>
</evidence>
<dbReference type="Proteomes" id="UP001432322">
    <property type="component" value="Unassembled WGS sequence"/>
</dbReference>
<dbReference type="GO" id="GO:0010960">
    <property type="term" value="P:magnesium ion homeostasis"/>
    <property type="evidence" value="ECO:0007669"/>
    <property type="project" value="InterPro"/>
</dbReference>
<accession>A0AAV5WWY8</accession>
<organism evidence="5 6">
    <name type="scientific">Pristionchus fissidentatus</name>
    <dbReference type="NCBI Taxonomy" id="1538716"/>
    <lineage>
        <taxon>Eukaryota</taxon>
        <taxon>Metazoa</taxon>
        <taxon>Ecdysozoa</taxon>
        <taxon>Nematoda</taxon>
        <taxon>Chromadorea</taxon>
        <taxon>Rhabditida</taxon>
        <taxon>Rhabditina</taxon>
        <taxon>Diplogasteromorpha</taxon>
        <taxon>Diplogasteroidea</taxon>
        <taxon>Neodiplogasteridae</taxon>
        <taxon>Pristionchus</taxon>
    </lineage>
</organism>
<sequence length="788" mass="88809">HKWETLPLVPHVSGVRVENKDLPEPAAVIGYTTAGEIIVEPDTKCTVVIFGYWLQHIEYITFTDSVCVTSEFKIPRAEFIVQTETRIEVDMMFPDVDESWRICVKQEGVYGEILMIEDMRTWISTSATIPHHIMPLYVQVFVMLLLLSMSALFSGLNLGLMSLSIQELQLIINSGSHKERRYAKKILPVRKRGNYLLCTILLMNVVVNSAISILFEDLTTGLIAFLLSSFGIVVCGEIIPQSVCVKNGLAVGANTIFLIRFFMWITTPLSWPISKILDCVLGEEVERYNRKRLIEILKMETKNENKEFAADLKIAVGAMEIGNKRVLDVMTRIDDAFLISESEILNEATVAHIIKKGYTRIPVHETGDRGKIVSLLFVKDLAVVNPKHNVTVGSVASFNKHVLRIVDDDMPLPDLLEEFKKGDYHLAMVRKSAHVEKVEKEMFIAAKLHEFQQVILQIETVFHDCTVAVVERTIKPINEALSEEEEDEETSFTERCPLTRPVTRHSEFDGGSTSISTPREGPVQGGYLVGLITLEDIIEEILQAEIIDESDTILDNAHRLKRRTSHRLSEILNGESPTGSLSIHQIRVVERWLRDNFKIFDETSIDAVVLRRLIQNNIRRIFVLKKDRDSEPRAIQVVEPGVLCKRALLLLEGNFEAYFPESGMTFKVGPWASFGDHVIKKIETELNRGSAGITSGFEADFVLTATETSKFLQIPFAQIVHAYRVSKFVRNCTQTSSDPPATKSEEMKKTLTARQKGSVSSLEFTGIRKYSDASTLVHTVSPKKSVAF</sequence>
<dbReference type="Gene3D" id="3.10.580.10">
    <property type="entry name" value="CBS-domain"/>
    <property type="match status" value="2"/>
</dbReference>
<feature type="non-terminal residue" evidence="5">
    <location>
        <position position="1"/>
    </location>
</feature>
<dbReference type="Pfam" id="PF01595">
    <property type="entry name" value="CNNM"/>
    <property type="match status" value="1"/>
</dbReference>
<comment type="caution">
    <text evidence="5">The sequence shown here is derived from an EMBL/GenBank/DDBJ whole genome shotgun (WGS) entry which is preliminary data.</text>
</comment>
<dbReference type="GO" id="GO:0005886">
    <property type="term" value="C:plasma membrane"/>
    <property type="evidence" value="ECO:0007669"/>
    <property type="project" value="TreeGrafter"/>
</dbReference>
<proteinExistence type="predicted"/>
<keyword evidence="6" id="KW-1185">Reference proteome</keyword>
<evidence type="ECO:0000256" key="3">
    <source>
        <dbReference type="SAM" id="Phobius"/>
    </source>
</evidence>
<dbReference type="EMBL" id="BTSY01000007">
    <property type="protein sequence ID" value="GMT35213.1"/>
    <property type="molecule type" value="Genomic_DNA"/>
</dbReference>
<dbReference type="InterPro" id="IPR045095">
    <property type="entry name" value="ACDP"/>
</dbReference>
<dbReference type="InterPro" id="IPR002550">
    <property type="entry name" value="CNNM"/>
</dbReference>
<evidence type="ECO:0000259" key="4">
    <source>
        <dbReference type="PROSITE" id="PS51846"/>
    </source>
</evidence>
<evidence type="ECO:0000256" key="1">
    <source>
        <dbReference type="ARBA" id="ARBA00023065"/>
    </source>
</evidence>
<feature type="transmembrane region" description="Helical" evidence="3">
    <location>
        <begin position="136"/>
        <end position="160"/>
    </location>
</feature>
<evidence type="ECO:0000313" key="6">
    <source>
        <dbReference type="Proteomes" id="UP001432322"/>
    </source>
</evidence>
<keyword evidence="2 3" id="KW-1133">Transmembrane helix</keyword>
<dbReference type="Pfam" id="PF25562">
    <property type="entry name" value="CNBH_CNNM2_C"/>
    <property type="match status" value="1"/>
</dbReference>
<feature type="transmembrane region" description="Helical" evidence="3">
    <location>
        <begin position="194"/>
        <end position="215"/>
    </location>
</feature>